<evidence type="ECO:0000313" key="2">
    <source>
        <dbReference type="EMBL" id="MBO1883779.1"/>
    </source>
</evidence>
<dbReference type="RefSeq" id="WP_208058391.1">
    <property type="nucleotide sequence ID" value="NZ_JAGDYP010000003.1"/>
</dbReference>
<evidence type="ECO:0000256" key="1">
    <source>
        <dbReference type="SAM" id="SignalP"/>
    </source>
</evidence>
<sequence>MKLLISLLLLLPLWAKAQLMEPLDKWGVRTAYTRTNGSRSFVFIGASLNSTEVDRSGLAAIGAKVYAGAQIGKPDSWKIIPEVGADAFFILPVGVGVSLNTEAITPRVGITLINSIEFYWGYSLPFKEGNSFQGCTFSVIVNLYRDLFYTR</sequence>
<evidence type="ECO:0008006" key="4">
    <source>
        <dbReference type="Google" id="ProtNLM"/>
    </source>
</evidence>
<proteinExistence type="predicted"/>
<keyword evidence="1" id="KW-0732">Signal</keyword>
<reference evidence="2 3" key="1">
    <citation type="submission" date="2021-03" db="EMBL/GenBank/DDBJ databases">
        <title>Isolation and description of Capnocytophaga bilenii sp. nov., a novel Capnocytophaga species, isolated from a gingivitis subject.</title>
        <authorList>
            <person name="Antezack A."/>
            <person name="Monnet-Corti V."/>
            <person name="La Scola B."/>
        </authorList>
    </citation>
    <scope>NUCLEOTIDE SEQUENCE [LARGE SCALE GENOMIC DNA]</scope>
    <source>
        <strain evidence="2 3">Marseille-Q4570</strain>
    </source>
</reference>
<evidence type="ECO:0000313" key="3">
    <source>
        <dbReference type="Proteomes" id="UP000681610"/>
    </source>
</evidence>
<feature type="signal peptide" evidence="1">
    <location>
        <begin position="1"/>
        <end position="17"/>
    </location>
</feature>
<comment type="caution">
    <text evidence="2">The sequence shown here is derived from an EMBL/GenBank/DDBJ whole genome shotgun (WGS) entry which is preliminary data.</text>
</comment>
<dbReference type="EMBL" id="JAGDYP010000003">
    <property type="protein sequence ID" value="MBO1883779.1"/>
    <property type="molecule type" value="Genomic_DNA"/>
</dbReference>
<accession>A0ABS3PWU3</accession>
<keyword evidence="3" id="KW-1185">Reference proteome</keyword>
<name>A0ABS3PWU3_9FLAO</name>
<gene>
    <name evidence="2" type="ORF">J4N46_04935</name>
</gene>
<feature type="chain" id="PRO_5046659765" description="Outer membrane protein beta-barrel domain-containing protein" evidence="1">
    <location>
        <begin position="18"/>
        <end position="151"/>
    </location>
</feature>
<dbReference type="Proteomes" id="UP000681610">
    <property type="component" value="Unassembled WGS sequence"/>
</dbReference>
<organism evidence="2 3">
    <name type="scientific">Capnocytophaga bilenii</name>
    <dbReference type="NCBI Taxonomy" id="2819369"/>
    <lineage>
        <taxon>Bacteria</taxon>
        <taxon>Pseudomonadati</taxon>
        <taxon>Bacteroidota</taxon>
        <taxon>Flavobacteriia</taxon>
        <taxon>Flavobacteriales</taxon>
        <taxon>Flavobacteriaceae</taxon>
        <taxon>Capnocytophaga</taxon>
    </lineage>
</organism>
<protein>
    <recommendedName>
        <fullName evidence="4">Outer membrane protein beta-barrel domain-containing protein</fullName>
    </recommendedName>
</protein>